<dbReference type="InterPro" id="IPR017901">
    <property type="entry name" value="C-CAP_CF_C-like"/>
</dbReference>
<feature type="domain" description="C-CAP/cofactor C-like" evidence="3">
    <location>
        <begin position="233"/>
        <end position="392"/>
    </location>
</feature>
<name>A0A7J7KGD8_BUGNE</name>
<feature type="region of interest" description="Disordered" evidence="2">
    <location>
        <begin position="95"/>
        <end position="115"/>
    </location>
</feature>
<dbReference type="Gene3D" id="2.160.20.70">
    <property type="match status" value="1"/>
</dbReference>
<dbReference type="InterPro" id="IPR016098">
    <property type="entry name" value="CAP/MinC_C"/>
</dbReference>
<evidence type="ECO:0000256" key="2">
    <source>
        <dbReference type="SAM" id="MobiDB-lite"/>
    </source>
</evidence>
<evidence type="ECO:0000313" key="5">
    <source>
        <dbReference type="Proteomes" id="UP000593567"/>
    </source>
</evidence>
<organism evidence="4 5">
    <name type="scientific">Bugula neritina</name>
    <name type="common">Brown bryozoan</name>
    <name type="synonym">Sertularia neritina</name>
    <dbReference type="NCBI Taxonomy" id="10212"/>
    <lineage>
        <taxon>Eukaryota</taxon>
        <taxon>Metazoa</taxon>
        <taxon>Spiralia</taxon>
        <taxon>Lophotrochozoa</taxon>
        <taxon>Bryozoa</taxon>
        <taxon>Gymnolaemata</taxon>
        <taxon>Cheilostomatida</taxon>
        <taxon>Flustrina</taxon>
        <taxon>Buguloidea</taxon>
        <taxon>Bugulidae</taxon>
        <taxon>Bugula</taxon>
    </lineage>
</organism>
<evidence type="ECO:0000313" key="4">
    <source>
        <dbReference type="EMBL" id="KAF6037732.1"/>
    </source>
</evidence>
<evidence type="ECO:0000259" key="3">
    <source>
        <dbReference type="PROSITE" id="PS51329"/>
    </source>
</evidence>
<gene>
    <name evidence="4" type="ORF">EB796_003966</name>
</gene>
<dbReference type="AlphaFoldDB" id="A0A7J7KGD8"/>
<dbReference type="GO" id="GO:0051661">
    <property type="term" value="P:maintenance of centrosome location"/>
    <property type="evidence" value="ECO:0007669"/>
    <property type="project" value="TreeGrafter"/>
</dbReference>
<protein>
    <submittedName>
        <fullName evidence="4">TBCCD1</fullName>
    </submittedName>
</protein>
<dbReference type="PANTHER" id="PTHR16052">
    <property type="entry name" value="TBCC DOMAIN-CONTAINING PROTEIN 1"/>
    <property type="match status" value="1"/>
</dbReference>
<dbReference type="GO" id="GO:0051684">
    <property type="term" value="P:maintenance of Golgi location"/>
    <property type="evidence" value="ECO:0007669"/>
    <property type="project" value="TreeGrafter"/>
</dbReference>
<dbReference type="PANTHER" id="PTHR16052:SF0">
    <property type="entry name" value="TBCC DOMAIN-CONTAINING PROTEIN 1"/>
    <property type="match status" value="1"/>
</dbReference>
<dbReference type="Pfam" id="PF07986">
    <property type="entry name" value="TBCC"/>
    <property type="match status" value="1"/>
</dbReference>
<evidence type="ECO:0000256" key="1">
    <source>
        <dbReference type="ARBA" id="ARBA00008848"/>
    </source>
</evidence>
<keyword evidence="5" id="KW-1185">Reference proteome</keyword>
<dbReference type="InterPro" id="IPR039589">
    <property type="entry name" value="TBCC1"/>
</dbReference>
<reference evidence="4" key="1">
    <citation type="submission" date="2020-06" db="EMBL/GenBank/DDBJ databases">
        <title>Draft genome of Bugula neritina, a colonial animal packing powerful symbionts and potential medicines.</title>
        <authorList>
            <person name="Rayko M."/>
        </authorList>
    </citation>
    <scope>NUCLEOTIDE SEQUENCE [LARGE SCALE GENOMIC DNA]</scope>
    <source>
        <strain evidence="4">Kwan_BN1</strain>
    </source>
</reference>
<proteinExistence type="inferred from homology"/>
<accession>A0A7J7KGD8</accession>
<dbReference type="GO" id="GO:0031616">
    <property type="term" value="C:spindle pole centrosome"/>
    <property type="evidence" value="ECO:0007669"/>
    <property type="project" value="TreeGrafter"/>
</dbReference>
<dbReference type="InterPro" id="IPR012945">
    <property type="entry name" value="Tubulin-bd_cofactor_C_dom"/>
</dbReference>
<dbReference type="EMBL" id="VXIV02000526">
    <property type="protein sequence ID" value="KAF6037732.1"/>
    <property type="molecule type" value="Genomic_DNA"/>
</dbReference>
<dbReference type="Proteomes" id="UP000593567">
    <property type="component" value="Unassembled WGS sequence"/>
</dbReference>
<comment type="similarity">
    <text evidence="1">Belongs to the TBCC family.</text>
</comment>
<feature type="compositionally biased region" description="Basic and acidic residues" evidence="2">
    <location>
        <begin position="98"/>
        <end position="109"/>
    </location>
</feature>
<dbReference type="PROSITE" id="PS51329">
    <property type="entry name" value="C_CAP_COFACTOR_C"/>
    <property type="match status" value="1"/>
</dbReference>
<sequence length="514" mass="57761">MLYPGFPSVQYSIWKHIACNKLQLTEEIAWMYFEQYHMVAGELSASERLEMFHLSSQSDRSSTKQKMKADTLQFVLFLYIQQLHKISIKSSLVTGDEWPSRTRSPDLESARTATSGKNLDENSHFTFVMHHLNDLMELIIDPAGSALTDANASIEAIRALGFVIAASIDGNRTLTPLEKVAMHPSVAPHSGYNKDSQTFLFKALHSWFRSNLTQSPFGISSCIGNGKRLSWLPIDTTTATKRVKSAPNGHLVSREFVKGNKIIIMTQVGKQMVARSSGTLEQAYIKIHRCQYSYFYLLSPLRSVSIEKCKNITVVLGPVEVAIMISGCENITVIAPCGRIVIGNSSLCTLNLLTPCRPLLLPGCEAISLGPYNTFYPKLEDHMKKVMIPATINLWDQPVMAGHDTHGESSSTWFLLPPTDFAQFIIPFEMEGKTTSIPFPLPSAYKKALDVKNKEYKQWLKSVNESTQDVEKKQSFQALVEQQFQEWLAETGHKKEIDAIVQHIDGKFKFDSKR</sequence>
<dbReference type="OrthoDB" id="427777at2759"/>
<comment type="caution">
    <text evidence="4">The sequence shown here is derived from an EMBL/GenBank/DDBJ whole genome shotgun (WGS) entry which is preliminary data.</text>
</comment>